<dbReference type="Proteomes" id="UP000789366">
    <property type="component" value="Unassembled WGS sequence"/>
</dbReference>
<gene>
    <name evidence="1" type="ORF">SPELUC_LOCUS11582</name>
</gene>
<proteinExistence type="predicted"/>
<evidence type="ECO:0000313" key="2">
    <source>
        <dbReference type="Proteomes" id="UP000789366"/>
    </source>
</evidence>
<reference evidence="1" key="1">
    <citation type="submission" date="2021-06" db="EMBL/GenBank/DDBJ databases">
        <authorList>
            <person name="Kallberg Y."/>
            <person name="Tangrot J."/>
            <person name="Rosling A."/>
        </authorList>
    </citation>
    <scope>NUCLEOTIDE SEQUENCE</scope>
    <source>
        <strain evidence="1">28 12/20/2015</strain>
    </source>
</reference>
<evidence type="ECO:0000313" key="1">
    <source>
        <dbReference type="EMBL" id="CAG8706905.1"/>
    </source>
</evidence>
<feature type="non-terminal residue" evidence="1">
    <location>
        <position position="125"/>
    </location>
</feature>
<keyword evidence="2" id="KW-1185">Reference proteome</keyword>
<comment type="caution">
    <text evidence="1">The sequence shown here is derived from an EMBL/GenBank/DDBJ whole genome shotgun (WGS) entry which is preliminary data.</text>
</comment>
<dbReference type="EMBL" id="CAJVPW010024960">
    <property type="protein sequence ID" value="CAG8706905.1"/>
    <property type="molecule type" value="Genomic_DNA"/>
</dbReference>
<protein>
    <submittedName>
        <fullName evidence="1">1642_t:CDS:1</fullName>
    </submittedName>
</protein>
<name>A0ACA9PHJ4_9GLOM</name>
<organism evidence="1 2">
    <name type="scientific">Cetraspora pellucida</name>
    <dbReference type="NCBI Taxonomy" id="1433469"/>
    <lineage>
        <taxon>Eukaryota</taxon>
        <taxon>Fungi</taxon>
        <taxon>Fungi incertae sedis</taxon>
        <taxon>Mucoromycota</taxon>
        <taxon>Glomeromycotina</taxon>
        <taxon>Glomeromycetes</taxon>
        <taxon>Diversisporales</taxon>
        <taxon>Gigasporaceae</taxon>
        <taxon>Cetraspora</taxon>
    </lineage>
</organism>
<accession>A0ACA9PHJ4</accession>
<sequence length="125" mass="14360">MSNKTIEFVDEITCYALPYGTWGVACPVILTCIRCNHHWTFILIAVSKLAPDAYLLARRRIHKFDEDDDYEDDTFFDGDNYNNCYRLCLIFATFALLICGWVGTANFVFMGGEHKQDKVSIVSAW</sequence>